<feature type="compositionally biased region" description="Pro residues" evidence="1">
    <location>
        <begin position="91"/>
        <end position="103"/>
    </location>
</feature>
<organism evidence="2 3">
    <name type="scientific">Polarella glacialis</name>
    <name type="common">Dinoflagellate</name>
    <dbReference type="NCBI Taxonomy" id="89957"/>
    <lineage>
        <taxon>Eukaryota</taxon>
        <taxon>Sar</taxon>
        <taxon>Alveolata</taxon>
        <taxon>Dinophyceae</taxon>
        <taxon>Suessiales</taxon>
        <taxon>Suessiaceae</taxon>
        <taxon>Polarella</taxon>
    </lineage>
</organism>
<name>A0A813IXV1_POLGL</name>
<evidence type="ECO:0000313" key="3">
    <source>
        <dbReference type="Proteomes" id="UP000626109"/>
    </source>
</evidence>
<feature type="compositionally biased region" description="Polar residues" evidence="1">
    <location>
        <begin position="12"/>
        <end position="27"/>
    </location>
</feature>
<dbReference type="EMBL" id="CAJNNW010017275">
    <property type="protein sequence ID" value="CAE8660662.1"/>
    <property type="molecule type" value="Genomic_DNA"/>
</dbReference>
<sequence length="110" mass="12000">SSWFSFRMHGGPSSNQEAGQEASQECNQEPGEHESTEETHSEEGDCDDVLELRGSRVNIMHIKAPRPKVDEPSLMTMKEAMILGNAMVSPRPLPASHPAPLPLPGSLSCY</sequence>
<evidence type="ECO:0000313" key="2">
    <source>
        <dbReference type="EMBL" id="CAE8660662.1"/>
    </source>
</evidence>
<dbReference type="AlphaFoldDB" id="A0A813IXV1"/>
<feature type="non-terminal residue" evidence="2">
    <location>
        <position position="1"/>
    </location>
</feature>
<reference evidence="2" key="1">
    <citation type="submission" date="2021-02" db="EMBL/GenBank/DDBJ databases">
        <authorList>
            <person name="Dougan E. K."/>
            <person name="Rhodes N."/>
            <person name="Thang M."/>
            <person name="Chan C."/>
        </authorList>
    </citation>
    <scope>NUCLEOTIDE SEQUENCE</scope>
</reference>
<feature type="compositionally biased region" description="Basic and acidic residues" evidence="1">
    <location>
        <begin position="30"/>
        <end position="43"/>
    </location>
</feature>
<feature type="region of interest" description="Disordered" evidence="1">
    <location>
        <begin position="1"/>
        <end position="48"/>
    </location>
</feature>
<accession>A0A813IXV1</accession>
<dbReference type="Proteomes" id="UP000626109">
    <property type="component" value="Unassembled WGS sequence"/>
</dbReference>
<protein>
    <submittedName>
        <fullName evidence="2">Uncharacterized protein</fullName>
    </submittedName>
</protein>
<gene>
    <name evidence="2" type="ORF">PGLA2088_LOCUS14229</name>
</gene>
<proteinExistence type="predicted"/>
<feature type="region of interest" description="Disordered" evidence="1">
    <location>
        <begin position="91"/>
        <end position="110"/>
    </location>
</feature>
<comment type="caution">
    <text evidence="2">The sequence shown here is derived from an EMBL/GenBank/DDBJ whole genome shotgun (WGS) entry which is preliminary data.</text>
</comment>
<evidence type="ECO:0000256" key="1">
    <source>
        <dbReference type="SAM" id="MobiDB-lite"/>
    </source>
</evidence>